<dbReference type="Gene3D" id="3.40.50.300">
    <property type="entry name" value="P-loop containing nucleotide triphosphate hydrolases"/>
    <property type="match status" value="1"/>
</dbReference>
<dbReference type="InterPro" id="IPR003593">
    <property type="entry name" value="AAA+_ATPase"/>
</dbReference>
<dbReference type="Pfam" id="PF00005">
    <property type="entry name" value="ABC_tran"/>
    <property type="match status" value="1"/>
</dbReference>
<keyword evidence="1" id="KW-0813">Transport</keyword>
<accession>A0ABS1SJ26</accession>
<dbReference type="RefSeq" id="WP_202345830.1">
    <property type="nucleotide sequence ID" value="NZ_BAAAPI010000005.1"/>
</dbReference>
<dbReference type="GO" id="GO:0005524">
    <property type="term" value="F:ATP binding"/>
    <property type="evidence" value="ECO:0007669"/>
    <property type="project" value="UniProtKB-KW"/>
</dbReference>
<evidence type="ECO:0000256" key="2">
    <source>
        <dbReference type="ARBA" id="ARBA00022741"/>
    </source>
</evidence>
<organism evidence="5 6">
    <name type="scientific">Leucobacter chromiireducens subsp. solipictus</name>
    <dbReference type="NCBI Taxonomy" id="398235"/>
    <lineage>
        <taxon>Bacteria</taxon>
        <taxon>Bacillati</taxon>
        <taxon>Actinomycetota</taxon>
        <taxon>Actinomycetes</taxon>
        <taxon>Micrococcales</taxon>
        <taxon>Microbacteriaceae</taxon>
        <taxon>Leucobacter</taxon>
    </lineage>
</organism>
<dbReference type="EMBL" id="QYAC01000008">
    <property type="protein sequence ID" value="MBL3680561.1"/>
    <property type="molecule type" value="Genomic_DNA"/>
</dbReference>
<keyword evidence="3 5" id="KW-0067">ATP-binding</keyword>
<dbReference type="Pfam" id="PF08402">
    <property type="entry name" value="TOBE_2"/>
    <property type="match status" value="1"/>
</dbReference>
<reference evidence="5 6" key="1">
    <citation type="submission" date="2018-09" db="EMBL/GenBank/DDBJ databases">
        <title>Comparative genomics of Leucobacter spp.</title>
        <authorList>
            <person name="Reis A.C."/>
            <person name="Kolvenbach B.A."/>
            <person name="Corvini P.F.X."/>
            <person name="Nunes O.C."/>
        </authorList>
    </citation>
    <scope>NUCLEOTIDE SEQUENCE [LARGE SCALE GENOMIC DNA]</scope>
    <source>
        <strain evidence="5 6">TAN 31504</strain>
    </source>
</reference>
<dbReference type="Proteomes" id="UP001645859">
    <property type="component" value="Unassembled WGS sequence"/>
</dbReference>
<dbReference type="PANTHER" id="PTHR42781">
    <property type="entry name" value="SPERMIDINE/PUTRESCINE IMPORT ATP-BINDING PROTEIN POTA"/>
    <property type="match status" value="1"/>
</dbReference>
<keyword evidence="6" id="KW-1185">Reference proteome</keyword>
<protein>
    <submittedName>
        <fullName evidence="5">ABC transporter ATP-binding protein</fullName>
    </submittedName>
</protein>
<dbReference type="InterPro" id="IPR003439">
    <property type="entry name" value="ABC_transporter-like_ATP-bd"/>
</dbReference>
<name>A0ABS1SJ26_9MICO</name>
<keyword evidence="2" id="KW-0547">Nucleotide-binding</keyword>
<dbReference type="InterPro" id="IPR017871">
    <property type="entry name" value="ABC_transporter-like_CS"/>
</dbReference>
<dbReference type="SMART" id="SM00382">
    <property type="entry name" value="AAA"/>
    <property type="match status" value="1"/>
</dbReference>
<dbReference type="InterPro" id="IPR013611">
    <property type="entry name" value="Transp-assoc_OB_typ2"/>
</dbReference>
<gene>
    <name evidence="5" type="ORF">D3230_14865</name>
</gene>
<evidence type="ECO:0000313" key="6">
    <source>
        <dbReference type="Proteomes" id="UP001645859"/>
    </source>
</evidence>
<evidence type="ECO:0000256" key="3">
    <source>
        <dbReference type="ARBA" id="ARBA00022840"/>
    </source>
</evidence>
<dbReference type="PROSITE" id="PS50893">
    <property type="entry name" value="ABC_TRANSPORTER_2"/>
    <property type="match status" value="1"/>
</dbReference>
<dbReference type="InterPro" id="IPR027417">
    <property type="entry name" value="P-loop_NTPase"/>
</dbReference>
<feature type="domain" description="ABC transporter" evidence="4">
    <location>
        <begin position="25"/>
        <end position="255"/>
    </location>
</feature>
<dbReference type="PANTHER" id="PTHR42781:SF4">
    <property type="entry name" value="SPERMIDINE_PUTRESCINE IMPORT ATP-BINDING PROTEIN POTA"/>
    <property type="match status" value="1"/>
</dbReference>
<proteinExistence type="predicted"/>
<sequence>MTSTATPSTLSRPAARAAAPAGAAIEFRGVQKSYGATSVLEDLSLHIEAGEFIALLGPSGCGKTTALRILGGFETPSGGDVLVDGESVLPLPPHRRGIGMVFQSYSLFPNLTVRKNVEFGLALRRVPRAERKRIALEMLETVRLGGFENRYPNQLSGGQQQRVALARALAISPGILLLDEPLSALDAQVRAGLREEIRELQLRTGITVVFVTHDQEEALAMADRVAVMRDGRIQQIATPDELFFRPEGAFVAGFVGVTNELPVAARSPQPEFWAPPADAAAADRLFVRPDALVCEPSTDAVGTVTSHLFLGATTRITVETFDGAHRVKVDLPTHQVVTVPVGERVAIRLTQPAIYRVAADVSVPAGAVVPEAAEFFRQRAASA</sequence>
<dbReference type="InterPro" id="IPR050093">
    <property type="entry name" value="ABC_SmlMolc_Importer"/>
</dbReference>
<dbReference type="PROSITE" id="PS00211">
    <property type="entry name" value="ABC_TRANSPORTER_1"/>
    <property type="match status" value="1"/>
</dbReference>
<comment type="caution">
    <text evidence="5">The sequence shown here is derived from an EMBL/GenBank/DDBJ whole genome shotgun (WGS) entry which is preliminary data.</text>
</comment>
<dbReference type="InterPro" id="IPR008995">
    <property type="entry name" value="Mo/tungstate-bd_C_term_dom"/>
</dbReference>
<evidence type="ECO:0000256" key="1">
    <source>
        <dbReference type="ARBA" id="ARBA00022448"/>
    </source>
</evidence>
<dbReference type="SUPFAM" id="SSF52540">
    <property type="entry name" value="P-loop containing nucleoside triphosphate hydrolases"/>
    <property type="match status" value="1"/>
</dbReference>
<evidence type="ECO:0000313" key="5">
    <source>
        <dbReference type="EMBL" id="MBL3680561.1"/>
    </source>
</evidence>
<evidence type="ECO:0000259" key="4">
    <source>
        <dbReference type="PROSITE" id="PS50893"/>
    </source>
</evidence>
<dbReference type="SUPFAM" id="SSF50331">
    <property type="entry name" value="MOP-like"/>
    <property type="match status" value="1"/>
</dbReference>